<dbReference type="InterPro" id="IPR036388">
    <property type="entry name" value="WH-like_DNA-bd_sf"/>
</dbReference>
<dbReference type="Proteomes" id="UP000629619">
    <property type="component" value="Unassembled WGS sequence"/>
</dbReference>
<name>A0A919N979_9ACTN</name>
<keyword evidence="2" id="KW-0808">Transferase</keyword>
<evidence type="ECO:0000313" key="2">
    <source>
        <dbReference type="EMBL" id="GIF06693.1"/>
    </source>
</evidence>
<dbReference type="EMBL" id="BOMW01000038">
    <property type="protein sequence ID" value="GIF06693.1"/>
    <property type="molecule type" value="Genomic_DNA"/>
</dbReference>
<keyword evidence="3" id="KW-1185">Reference proteome</keyword>
<dbReference type="PANTHER" id="PTHR18964">
    <property type="entry name" value="ROK (REPRESSOR, ORF, KINASE) FAMILY"/>
    <property type="match status" value="1"/>
</dbReference>
<dbReference type="SUPFAM" id="SSF46785">
    <property type="entry name" value="Winged helix' DNA-binding domain"/>
    <property type="match status" value="1"/>
</dbReference>
<organism evidence="2 3">
    <name type="scientific">Actinoplanes siamensis</name>
    <dbReference type="NCBI Taxonomy" id="1223317"/>
    <lineage>
        <taxon>Bacteria</taxon>
        <taxon>Bacillati</taxon>
        <taxon>Actinomycetota</taxon>
        <taxon>Actinomycetes</taxon>
        <taxon>Micromonosporales</taxon>
        <taxon>Micromonosporaceae</taxon>
        <taxon>Actinoplanes</taxon>
    </lineage>
</organism>
<keyword evidence="2" id="KW-0418">Kinase</keyword>
<sequence>MFGAARAELDLTTTRAEPQPADLADVRTANLAVVLRHLRAHGPSSRAAIAAATGLTKATVSSLAGDLIGFRLLRETGLSGNRIGRPGTALALDGSAYASIGVQVSSGQLTALAMDYSGERLLLWHRAGAAPSLAADLVALAQRAVSRVRQQGRQVIGLTLAAPSSLTDLPGLRDVSHEELRSLVARSLRQKGLVVTIANQAALAAVAEHRRAGVDLAYVSGAAGLEAGLIVDGRPLRGGRLGRFTLGPAGSPTLADQAGIESLVRRALPDFDPAALADLGPAVEEVAVRARAGDAVTLAALQHTGHYLGQGLALLAELVDPALLVLGDHYATLAEWLIPHLRVRAVSPSALGPHAAALGGAVSHLDQVDTGRVPQPAE</sequence>
<accession>A0A919N979</accession>
<comment type="similarity">
    <text evidence="1">Belongs to the ROK (NagC/XylR) family.</text>
</comment>
<protein>
    <submittedName>
        <fullName evidence="2">Sugar kinase</fullName>
    </submittedName>
</protein>
<comment type="caution">
    <text evidence="2">The sequence shown here is derived from an EMBL/GenBank/DDBJ whole genome shotgun (WGS) entry which is preliminary data.</text>
</comment>
<dbReference type="InterPro" id="IPR000600">
    <property type="entry name" value="ROK"/>
</dbReference>
<dbReference type="Gene3D" id="3.30.420.40">
    <property type="match status" value="2"/>
</dbReference>
<dbReference type="Gene3D" id="1.10.10.10">
    <property type="entry name" value="Winged helix-like DNA-binding domain superfamily/Winged helix DNA-binding domain"/>
    <property type="match status" value="1"/>
</dbReference>
<reference evidence="2" key="1">
    <citation type="submission" date="2021-01" db="EMBL/GenBank/DDBJ databases">
        <title>Whole genome shotgun sequence of Actinoplanes siamensis NBRC 109076.</title>
        <authorList>
            <person name="Komaki H."/>
            <person name="Tamura T."/>
        </authorList>
    </citation>
    <scope>NUCLEOTIDE SEQUENCE</scope>
    <source>
        <strain evidence="2">NBRC 109076</strain>
    </source>
</reference>
<evidence type="ECO:0000313" key="3">
    <source>
        <dbReference type="Proteomes" id="UP000629619"/>
    </source>
</evidence>
<dbReference type="PANTHER" id="PTHR18964:SF149">
    <property type="entry name" value="BIFUNCTIONAL UDP-N-ACETYLGLUCOSAMINE 2-EPIMERASE_N-ACETYLMANNOSAMINE KINASE"/>
    <property type="match status" value="1"/>
</dbReference>
<proteinExistence type="inferred from homology"/>
<dbReference type="GO" id="GO:0016301">
    <property type="term" value="F:kinase activity"/>
    <property type="evidence" value="ECO:0007669"/>
    <property type="project" value="UniProtKB-KW"/>
</dbReference>
<dbReference type="SUPFAM" id="SSF53067">
    <property type="entry name" value="Actin-like ATPase domain"/>
    <property type="match status" value="1"/>
</dbReference>
<dbReference type="AlphaFoldDB" id="A0A919N979"/>
<gene>
    <name evidence="2" type="ORF">Asi03nite_42310</name>
</gene>
<evidence type="ECO:0000256" key="1">
    <source>
        <dbReference type="ARBA" id="ARBA00006479"/>
    </source>
</evidence>
<dbReference type="InterPro" id="IPR036390">
    <property type="entry name" value="WH_DNA-bd_sf"/>
</dbReference>
<dbReference type="InterPro" id="IPR043129">
    <property type="entry name" value="ATPase_NBD"/>
</dbReference>